<dbReference type="Proteomes" id="UP000199228">
    <property type="component" value="Unassembled WGS sequence"/>
</dbReference>
<evidence type="ECO:0000256" key="2">
    <source>
        <dbReference type="ARBA" id="ARBA00004651"/>
    </source>
</evidence>
<evidence type="ECO:0000256" key="6">
    <source>
        <dbReference type="ARBA" id="ARBA00022449"/>
    </source>
</evidence>
<feature type="transmembrane region" description="Helical" evidence="13">
    <location>
        <begin position="45"/>
        <end position="75"/>
    </location>
</feature>
<evidence type="ECO:0000256" key="10">
    <source>
        <dbReference type="ARBA" id="ARBA00023065"/>
    </source>
</evidence>
<reference evidence="14 15" key="1">
    <citation type="submission" date="2016-10" db="EMBL/GenBank/DDBJ databases">
        <authorList>
            <person name="de Groot N.N."/>
        </authorList>
    </citation>
    <scope>NUCLEOTIDE SEQUENCE [LARGE SCALE GENOMIC DNA]</scope>
    <source>
        <strain evidence="14 15">DSM 3217</strain>
    </source>
</reference>
<evidence type="ECO:0000256" key="8">
    <source>
        <dbReference type="ARBA" id="ARBA00022692"/>
    </source>
</evidence>
<dbReference type="CDD" id="cd13138">
    <property type="entry name" value="MATE_yoeA_like"/>
    <property type="match status" value="1"/>
</dbReference>
<keyword evidence="7" id="KW-1003">Cell membrane</keyword>
<dbReference type="PANTHER" id="PTHR43298">
    <property type="entry name" value="MULTIDRUG RESISTANCE PROTEIN NORM-RELATED"/>
    <property type="match status" value="1"/>
</dbReference>
<evidence type="ECO:0000256" key="4">
    <source>
        <dbReference type="ARBA" id="ARBA00020268"/>
    </source>
</evidence>
<dbReference type="InterPro" id="IPR050222">
    <property type="entry name" value="MATE_MdtK"/>
</dbReference>
<evidence type="ECO:0000313" key="15">
    <source>
        <dbReference type="Proteomes" id="UP000199228"/>
    </source>
</evidence>
<sequence length="444" mass="48947">MYDLTTKSVPKTLFFFALPILIGNLFQQCYNIADSIIVGNFLGTQALAAVGFCFQFHLILIALSMGLTLGISILISRFFGEKTTSHIRSMIDTGFLFSLILSICVTIIGICISPLLVRIFFVPSDTISMSTTYLRILFAGSVPIFLYNTLTNILRGLGDSKRPVYYLAFASLLNIALDLLFVKVLSLGIAGAAIATLLSQLFCFIGVLLSIQKNYPDFHIRIRHLTLDSALLKNALKIGIPSMIQQLLRSIGFLSLQGMVNSFGSSVMAAYTATQKIDSFALLPNLNLGQALSNFTAQNRGAKQLKRTRLGFFSGLIMGWCITIAISCIVIPLAPQIMSFFSANEDVIAIGAGYIRIVSTFYFVETAMQILNGFLLGYEKPFMPMISTIVSLLIVQVPIAFFLSKYTFFSYTGIWIAAPFGWGSGVAIRLFYFVKTLRENKQSN</sequence>
<feature type="transmembrane region" description="Helical" evidence="13">
    <location>
        <begin position="188"/>
        <end position="211"/>
    </location>
</feature>
<evidence type="ECO:0000256" key="3">
    <source>
        <dbReference type="ARBA" id="ARBA00010199"/>
    </source>
</evidence>
<dbReference type="GO" id="GO:0042910">
    <property type="term" value="F:xenobiotic transmembrane transporter activity"/>
    <property type="evidence" value="ECO:0007669"/>
    <property type="project" value="InterPro"/>
</dbReference>
<feature type="transmembrane region" description="Helical" evidence="13">
    <location>
        <begin position="95"/>
        <end position="121"/>
    </location>
</feature>
<dbReference type="GO" id="GO:0005886">
    <property type="term" value="C:plasma membrane"/>
    <property type="evidence" value="ECO:0007669"/>
    <property type="project" value="UniProtKB-SubCell"/>
</dbReference>
<comment type="subcellular location">
    <subcellularLocation>
        <location evidence="2">Cell membrane</location>
        <topology evidence="2">Multi-pass membrane protein</topology>
    </subcellularLocation>
</comment>
<organism evidence="14 15">
    <name type="scientific">Eubacterium oxidoreducens</name>
    <dbReference type="NCBI Taxonomy" id="1732"/>
    <lineage>
        <taxon>Bacteria</taxon>
        <taxon>Bacillati</taxon>
        <taxon>Bacillota</taxon>
        <taxon>Clostridia</taxon>
        <taxon>Eubacteriales</taxon>
        <taxon>Eubacteriaceae</taxon>
        <taxon>Eubacterium</taxon>
    </lineage>
</organism>
<evidence type="ECO:0000256" key="5">
    <source>
        <dbReference type="ARBA" id="ARBA00022448"/>
    </source>
</evidence>
<comment type="function">
    <text evidence="1">Multidrug efflux pump.</text>
</comment>
<protein>
    <recommendedName>
        <fullName evidence="4">Probable multidrug resistance protein NorM</fullName>
    </recommendedName>
    <alternativeName>
        <fullName evidence="12">Multidrug-efflux transporter</fullName>
    </alternativeName>
</protein>
<evidence type="ECO:0000256" key="13">
    <source>
        <dbReference type="SAM" id="Phobius"/>
    </source>
</evidence>
<accession>A0A1G6BKP8</accession>
<evidence type="ECO:0000256" key="9">
    <source>
        <dbReference type="ARBA" id="ARBA00022989"/>
    </source>
</evidence>
<proteinExistence type="inferred from homology"/>
<dbReference type="InterPro" id="IPR002528">
    <property type="entry name" value="MATE_fam"/>
</dbReference>
<keyword evidence="8 13" id="KW-0812">Transmembrane</keyword>
<feature type="transmembrane region" description="Helical" evidence="13">
    <location>
        <begin position="409"/>
        <end position="432"/>
    </location>
</feature>
<evidence type="ECO:0000256" key="11">
    <source>
        <dbReference type="ARBA" id="ARBA00023136"/>
    </source>
</evidence>
<dbReference type="GO" id="GO:0015297">
    <property type="term" value="F:antiporter activity"/>
    <property type="evidence" value="ECO:0007669"/>
    <property type="project" value="UniProtKB-KW"/>
</dbReference>
<feature type="transmembrane region" description="Helical" evidence="13">
    <location>
        <begin position="163"/>
        <end position="182"/>
    </location>
</feature>
<comment type="similarity">
    <text evidence="3">Belongs to the multi antimicrobial extrusion (MATE) (TC 2.A.66.1) family.</text>
</comment>
<feature type="transmembrane region" description="Helical" evidence="13">
    <location>
        <begin position="133"/>
        <end position="151"/>
    </location>
</feature>
<feature type="transmembrane region" description="Helical" evidence="13">
    <location>
        <begin position="347"/>
        <end position="364"/>
    </location>
</feature>
<dbReference type="InterPro" id="IPR048279">
    <property type="entry name" value="MdtK-like"/>
</dbReference>
<name>A0A1G6BKP8_EUBOX</name>
<evidence type="ECO:0000256" key="7">
    <source>
        <dbReference type="ARBA" id="ARBA00022475"/>
    </source>
</evidence>
<keyword evidence="5" id="KW-0813">Transport</keyword>
<keyword evidence="11 13" id="KW-0472">Membrane</keyword>
<evidence type="ECO:0000313" key="14">
    <source>
        <dbReference type="EMBL" id="SDB21222.1"/>
    </source>
</evidence>
<keyword evidence="15" id="KW-1185">Reference proteome</keyword>
<feature type="transmembrane region" description="Helical" evidence="13">
    <location>
        <begin position="12"/>
        <end position="33"/>
    </location>
</feature>
<dbReference type="AlphaFoldDB" id="A0A1G6BKP8"/>
<evidence type="ECO:0000256" key="12">
    <source>
        <dbReference type="ARBA" id="ARBA00031636"/>
    </source>
</evidence>
<dbReference type="Pfam" id="PF01554">
    <property type="entry name" value="MatE"/>
    <property type="match status" value="2"/>
</dbReference>
<keyword evidence="6" id="KW-0050">Antiport</keyword>
<evidence type="ECO:0000256" key="1">
    <source>
        <dbReference type="ARBA" id="ARBA00003408"/>
    </source>
</evidence>
<dbReference type="PANTHER" id="PTHR43298:SF2">
    <property type="entry name" value="FMN_FAD EXPORTER YEEO-RELATED"/>
    <property type="match status" value="1"/>
</dbReference>
<dbReference type="PIRSF" id="PIRSF006603">
    <property type="entry name" value="DinF"/>
    <property type="match status" value="1"/>
</dbReference>
<gene>
    <name evidence="14" type="ORF">SAMN02910417_01581</name>
</gene>
<dbReference type="NCBIfam" id="TIGR00797">
    <property type="entry name" value="matE"/>
    <property type="match status" value="1"/>
</dbReference>
<dbReference type="RefSeq" id="WP_090173821.1">
    <property type="nucleotide sequence ID" value="NZ_FMXR01000011.1"/>
</dbReference>
<feature type="transmembrane region" description="Helical" evidence="13">
    <location>
        <begin position="310"/>
        <end position="335"/>
    </location>
</feature>
<dbReference type="OrthoDB" id="9776324at2"/>
<dbReference type="EMBL" id="FMXR01000011">
    <property type="protein sequence ID" value="SDB21222.1"/>
    <property type="molecule type" value="Genomic_DNA"/>
</dbReference>
<feature type="transmembrane region" description="Helical" evidence="13">
    <location>
        <begin position="385"/>
        <end position="403"/>
    </location>
</feature>
<keyword evidence="10" id="KW-0406">Ion transport</keyword>
<keyword evidence="9 13" id="KW-1133">Transmembrane helix</keyword>
<dbReference type="GO" id="GO:0006811">
    <property type="term" value="P:monoatomic ion transport"/>
    <property type="evidence" value="ECO:0007669"/>
    <property type="project" value="UniProtKB-KW"/>
</dbReference>